<dbReference type="EMBL" id="LRGB01002417">
    <property type="protein sequence ID" value="KZS07741.1"/>
    <property type="molecule type" value="Genomic_DNA"/>
</dbReference>
<sequence length="66" mass="6681">MGHLGSAAHHAAAAAAAASSLQFFYQGGGDPHLGQPPPAHMGIPPYQLDPKTAGAMGKTSFLSRLI</sequence>
<evidence type="ECO:0000313" key="2">
    <source>
        <dbReference type="EMBL" id="KZS07741.1"/>
    </source>
</evidence>
<protein>
    <submittedName>
        <fullName evidence="2">Uncharacterized protein</fullName>
    </submittedName>
</protein>
<reference evidence="2 3" key="1">
    <citation type="submission" date="2016-03" db="EMBL/GenBank/DDBJ databases">
        <title>EvidentialGene: Evidence-directed Construction of Genes on Genomes.</title>
        <authorList>
            <person name="Gilbert D.G."/>
            <person name="Choi J.-H."/>
            <person name="Mockaitis K."/>
            <person name="Colbourne J."/>
            <person name="Pfrender M."/>
        </authorList>
    </citation>
    <scope>NUCLEOTIDE SEQUENCE [LARGE SCALE GENOMIC DNA]</scope>
    <source>
        <strain evidence="2 3">Xinb3</strain>
        <tissue evidence="2">Complete organism</tissue>
    </source>
</reference>
<accession>A0A164QGV5</accession>
<dbReference type="AlphaFoldDB" id="A0A164QGV5"/>
<feature type="region of interest" description="Disordered" evidence="1">
    <location>
        <begin position="27"/>
        <end position="66"/>
    </location>
</feature>
<name>A0A164QGV5_9CRUS</name>
<dbReference type="Proteomes" id="UP000076858">
    <property type="component" value="Unassembled WGS sequence"/>
</dbReference>
<evidence type="ECO:0000256" key="1">
    <source>
        <dbReference type="SAM" id="MobiDB-lite"/>
    </source>
</evidence>
<keyword evidence="3" id="KW-1185">Reference proteome</keyword>
<comment type="caution">
    <text evidence="2">The sequence shown here is derived from an EMBL/GenBank/DDBJ whole genome shotgun (WGS) entry which is preliminary data.</text>
</comment>
<proteinExistence type="predicted"/>
<evidence type="ECO:0000313" key="3">
    <source>
        <dbReference type="Proteomes" id="UP000076858"/>
    </source>
</evidence>
<gene>
    <name evidence="2" type="ORF">APZ42_028480</name>
</gene>
<dbReference type="OrthoDB" id="2307332at2759"/>
<organism evidence="2 3">
    <name type="scientific">Daphnia magna</name>
    <dbReference type="NCBI Taxonomy" id="35525"/>
    <lineage>
        <taxon>Eukaryota</taxon>
        <taxon>Metazoa</taxon>
        <taxon>Ecdysozoa</taxon>
        <taxon>Arthropoda</taxon>
        <taxon>Crustacea</taxon>
        <taxon>Branchiopoda</taxon>
        <taxon>Diplostraca</taxon>
        <taxon>Cladocera</taxon>
        <taxon>Anomopoda</taxon>
        <taxon>Daphniidae</taxon>
        <taxon>Daphnia</taxon>
    </lineage>
</organism>